<evidence type="ECO:0000259" key="2">
    <source>
        <dbReference type="Pfam" id="PF00144"/>
    </source>
</evidence>
<comment type="caution">
    <text evidence="3">The sequence shown here is derived from an EMBL/GenBank/DDBJ whole genome shotgun (WGS) entry which is preliminary data.</text>
</comment>
<dbReference type="Pfam" id="PF00144">
    <property type="entry name" value="Beta-lactamase"/>
    <property type="match status" value="1"/>
</dbReference>
<dbReference type="Gene3D" id="3.40.710.10">
    <property type="entry name" value="DD-peptidase/beta-lactamase superfamily"/>
    <property type="match status" value="1"/>
</dbReference>
<accession>A0A2C7AGT4</accession>
<dbReference type="AlphaFoldDB" id="A0A2C7AGT4"/>
<evidence type="ECO:0000313" key="4">
    <source>
        <dbReference type="Proteomes" id="UP000223527"/>
    </source>
</evidence>
<evidence type="ECO:0000256" key="1">
    <source>
        <dbReference type="SAM" id="SignalP"/>
    </source>
</evidence>
<gene>
    <name evidence="3" type="ORF">CR162_00685</name>
</gene>
<dbReference type="GO" id="GO:0016787">
    <property type="term" value="F:hydrolase activity"/>
    <property type="evidence" value="ECO:0007669"/>
    <property type="project" value="UniProtKB-KW"/>
</dbReference>
<keyword evidence="3" id="KW-0378">Hydrolase</keyword>
<dbReference type="OrthoDB" id="9814204at2"/>
<dbReference type="InterPro" id="IPR012338">
    <property type="entry name" value="Beta-lactam/transpept-like"/>
</dbReference>
<name>A0A2C7AGT4_9PROT</name>
<evidence type="ECO:0000313" key="3">
    <source>
        <dbReference type="EMBL" id="PHK96923.1"/>
    </source>
</evidence>
<feature type="chain" id="PRO_5013220049" evidence="1">
    <location>
        <begin position="27"/>
        <end position="338"/>
    </location>
</feature>
<dbReference type="InterPro" id="IPR050789">
    <property type="entry name" value="Diverse_Enzym_Activities"/>
</dbReference>
<feature type="domain" description="Beta-lactamase-related" evidence="2">
    <location>
        <begin position="47"/>
        <end position="322"/>
    </location>
</feature>
<keyword evidence="4" id="KW-1185">Reference proteome</keyword>
<dbReference type="InterPro" id="IPR001466">
    <property type="entry name" value="Beta-lactam-related"/>
</dbReference>
<keyword evidence="1" id="KW-0732">Signal</keyword>
<reference evidence="3 4" key="1">
    <citation type="submission" date="2017-10" db="EMBL/GenBank/DDBJ databases">
        <authorList>
            <person name="Banno H."/>
            <person name="Chua N.-H."/>
        </authorList>
    </citation>
    <scope>NUCLEOTIDE SEQUENCE [LARGE SCALE GENOMIC DNA]</scope>
    <source>
        <strain evidence="3 4">YW11</strain>
    </source>
</reference>
<dbReference type="PANTHER" id="PTHR43283:SF7">
    <property type="entry name" value="BETA-LACTAMASE-RELATED DOMAIN-CONTAINING PROTEIN"/>
    <property type="match status" value="1"/>
</dbReference>
<organism evidence="3 4">
    <name type="scientific">Teichococcus rhizosphaerae</name>
    <dbReference type="NCBI Taxonomy" id="1335062"/>
    <lineage>
        <taxon>Bacteria</taxon>
        <taxon>Pseudomonadati</taxon>
        <taxon>Pseudomonadota</taxon>
        <taxon>Alphaproteobacteria</taxon>
        <taxon>Acetobacterales</taxon>
        <taxon>Roseomonadaceae</taxon>
        <taxon>Roseomonas</taxon>
    </lineage>
</organism>
<protein>
    <submittedName>
        <fullName evidence="3">6-aminohexanoate hydrolase</fullName>
    </submittedName>
</protein>
<dbReference type="SUPFAM" id="SSF56601">
    <property type="entry name" value="beta-lactamase/transpeptidase-like"/>
    <property type="match status" value="1"/>
</dbReference>
<feature type="signal peptide" evidence="1">
    <location>
        <begin position="1"/>
        <end position="26"/>
    </location>
</feature>
<dbReference type="PANTHER" id="PTHR43283">
    <property type="entry name" value="BETA-LACTAMASE-RELATED"/>
    <property type="match status" value="1"/>
</dbReference>
<dbReference type="Proteomes" id="UP000223527">
    <property type="component" value="Unassembled WGS sequence"/>
</dbReference>
<dbReference type="EMBL" id="PDNU01000001">
    <property type="protein sequence ID" value="PHK96923.1"/>
    <property type="molecule type" value="Genomic_DNA"/>
</dbReference>
<sequence length="338" mass="36276">MPSHSPVRRHLLLAMPALLLARRARAAPEGFGPALERAAALPQLRTLIVARGGETVVERRFGGPPPERPANVKSVSKAVIAALVGAAIARGVLEGTEQRIAPLLRARLPRAADPRLEEITIGHLLSMQAGLERTSGAHYGAWVSSRDWVRAALARPFAADPGGPMLYSTGNSHLLSAILTLRAGRSTLALAREWLGTPLGIEIPPWPRDPQGIYFGGNDMLLSPRALLRLAEMHRQGGQWQGRAVLAAEWVRACWTPRTRSVFTGDAHGYGWFLDRPGGEARAYAWGYGGQMVHVLPRLGASIVMTSDPDQPSGGASGHARALHALVEEMLIPALRAA</sequence>
<dbReference type="RefSeq" id="WP_099093612.1">
    <property type="nucleotide sequence ID" value="NZ_PDNU01000001.1"/>
</dbReference>
<proteinExistence type="predicted"/>